<accession>A0A916TCZ6</accession>
<evidence type="ECO:0000256" key="1">
    <source>
        <dbReference type="SAM" id="Phobius"/>
    </source>
</evidence>
<protein>
    <submittedName>
        <fullName evidence="2">Uncharacterized protein</fullName>
    </submittedName>
</protein>
<keyword evidence="1" id="KW-1133">Transmembrane helix</keyword>
<dbReference type="Proteomes" id="UP000621454">
    <property type="component" value="Unassembled WGS sequence"/>
</dbReference>
<keyword evidence="1" id="KW-0472">Membrane</keyword>
<reference evidence="2" key="1">
    <citation type="journal article" date="2014" name="Int. J. Syst. Evol. Microbiol.">
        <title>Complete genome sequence of Corynebacterium casei LMG S-19264T (=DSM 44701T), isolated from a smear-ripened cheese.</title>
        <authorList>
            <consortium name="US DOE Joint Genome Institute (JGI-PGF)"/>
            <person name="Walter F."/>
            <person name="Albersmeier A."/>
            <person name="Kalinowski J."/>
            <person name="Ruckert C."/>
        </authorList>
    </citation>
    <scope>NUCLEOTIDE SEQUENCE</scope>
    <source>
        <strain evidence="2">CGMCC 1.12827</strain>
    </source>
</reference>
<feature type="transmembrane region" description="Helical" evidence="1">
    <location>
        <begin position="67"/>
        <end position="86"/>
    </location>
</feature>
<keyword evidence="3" id="KW-1185">Reference proteome</keyword>
<dbReference type="EMBL" id="BMGC01000022">
    <property type="protein sequence ID" value="GGB38907.1"/>
    <property type="molecule type" value="Genomic_DNA"/>
</dbReference>
<organism evidence="2 3">
    <name type="scientific">Gordonia jinhuaensis</name>
    <dbReference type="NCBI Taxonomy" id="1517702"/>
    <lineage>
        <taxon>Bacteria</taxon>
        <taxon>Bacillati</taxon>
        <taxon>Actinomycetota</taxon>
        <taxon>Actinomycetes</taxon>
        <taxon>Mycobacteriales</taxon>
        <taxon>Gordoniaceae</taxon>
        <taxon>Gordonia</taxon>
    </lineage>
</organism>
<evidence type="ECO:0000313" key="2">
    <source>
        <dbReference type="EMBL" id="GGB38907.1"/>
    </source>
</evidence>
<proteinExistence type="predicted"/>
<comment type="caution">
    <text evidence="2">The sequence shown here is derived from an EMBL/GenBank/DDBJ whole genome shotgun (WGS) entry which is preliminary data.</text>
</comment>
<name>A0A916TCZ6_9ACTN</name>
<keyword evidence="1" id="KW-0812">Transmembrane</keyword>
<dbReference type="AlphaFoldDB" id="A0A916TCZ6"/>
<gene>
    <name evidence="2" type="ORF">GCM10011489_28280</name>
</gene>
<sequence>MNQATPPIRPLPPVHHIWVASDGDQGRLARASVVRSSSSRQWVVLGVVLVAGLLLSLTGGVVGAISWIFGMAVALAIIFGSAMARYNRVLAPVAYSGAVWTTGFGPASLMIANPLTTQIIDYAAVKSIDAGNDYVTIRTRASVIPTTIPAALFPPEAQSFVNQTLSGIG</sequence>
<evidence type="ECO:0000313" key="3">
    <source>
        <dbReference type="Proteomes" id="UP000621454"/>
    </source>
</evidence>
<feature type="transmembrane region" description="Helical" evidence="1">
    <location>
        <begin position="42"/>
        <end position="61"/>
    </location>
</feature>
<reference evidence="2" key="2">
    <citation type="submission" date="2020-09" db="EMBL/GenBank/DDBJ databases">
        <authorList>
            <person name="Sun Q."/>
            <person name="Zhou Y."/>
        </authorList>
    </citation>
    <scope>NUCLEOTIDE SEQUENCE</scope>
    <source>
        <strain evidence="2">CGMCC 1.12827</strain>
    </source>
</reference>